<proteinExistence type="predicted"/>
<evidence type="ECO:0000256" key="2">
    <source>
        <dbReference type="ARBA" id="ARBA00023002"/>
    </source>
</evidence>
<dbReference type="Gene3D" id="3.40.50.970">
    <property type="match status" value="1"/>
</dbReference>
<sequence length="328" mass="35008">MTTEVKAVTPTYSEAFQSGVREEMNRNKNIFILGTDLVERGGHFAQVKGIAQEFGLKQVRDAPISEAAMVAAGMGAAMYGCHPIVDLNFIDFSLGAMDEIINQAAKIRFMFDRPVPLVIRATSGVALGGAHHCNSLESFFAHTAGLSLAVPSTPMDVKGLIKTALRNEDPVVFLMHKKLSGIRGEIGDEKYFIPFGKANTVKTGKDAAIITYGYSVVTATKAAQALEAEGISVEVIDLRTLYPIDQDAIDAAVTKYGRVVVLDEAPLFGSITAEIAATASERNFKSLKGPIVRVGAVRAPLSANPAMSEAAIPSVDQVSKAVKQVMSY</sequence>
<reference evidence="5" key="1">
    <citation type="submission" date="2020-05" db="EMBL/GenBank/DDBJ databases">
        <authorList>
            <person name="Chiriac C."/>
            <person name="Salcher M."/>
            <person name="Ghai R."/>
            <person name="Kavagutti S V."/>
        </authorList>
    </citation>
    <scope>NUCLEOTIDE SEQUENCE</scope>
</reference>
<dbReference type="InterPro" id="IPR029061">
    <property type="entry name" value="THDP-binding"/>
</dbReference>
<evidence type="ECO:0000256" key="3">
    <source>
        <dbReference type="ARBA" id="ARBA00023052"/>
    </source>
</evidence>
<comment type="cofactor">
    <cofactor evidence="1">
        <name>thiamine diphosphate</name>
        <dbReference type="ChEBI" id="CHEBI:58937"/>
    </cofactor>
</comment>
<protein>
    <submittedName>
        <fullName evidence="5">Unannotated protein</fullName>
    </submittedName>
</protein>
<dbReference type="FunFam" id="3.40.50.920:FF:000001">
    <property type="entry name" value="Pyruvate dehydrogenase E1 beta subunit"/>
    <property type="match status" value="1"/>
</dbReference>
<dbReference type="PANTHER" id="PTHR43257:SF2">
    <property type="entry name" value="PYRUVATE DEHYDROGENASE E1 COMPONENT SUBUNIT BETA"/>
    <property type="match status" value="1"/>
</dbReference>
<feature type="domain" description="Transketolase-like pyrimidine-binding" evidence="4">
    <location>
        <begin position="10"/>
        <end position="182"/>
    </location>
</feature>
<gene>
    <name evidence="5" type="ORF">UFOPK2850_01097</name>
</gene>
<dbReference type="AlphaFoldDB" id="A0A6J6UPL1"/>
<dbReference type="EMBL" id="CAEZZH010000014">
    <property type="protein sequence ID" value="CAB4760633.1"/>
    <property type="molecule type" value="Genomic_DNA"/>
</dbReference>
<dbReference type="Pfam" id="PF02779">
    <property type="entry name" value="Transket_pyr"/>
    <property type="match status" value="1"/>
</dbReference>
<dbReference type="InterPro" id="IPR033248">
    <property type="entry name" value="Transketolase_C"/>
</dbReference>
<dbReference type="InterPro" id="IPR009014">
    <property type="entry name" value="Transketo_C/PFOR_II"/>
</dbReference>
<dbReference type="InterPro" id="IPR005475">
    <property type="entry name" value="Transketolase-like_Pyr-bd"/>
</dbReference>
<keyword evidence="2" id="KW-0560">Oxidoreductase</keyword>
<accession>A0A6J6UPL1</accession>
<keyword evidence="3" id="KW-0786">Thiamine pyrophosphate</keyword>
<dbReference type="GO" id="GO:0016491">
    <property type="term" value="F:oxidoreductase activity"/>
    <property type="evidence" value="ECO:0007669"/>
    <property type="project" value="UniProtKB-KW"/>
</dbReference>
<name>A0A6J6UPL1_9ZZZZ</name>
<organism evidence="5">
    <name type="scientific">freshwater metagenome</name>
    <dbReference type="NCBI Taxonomy" id="449393"/>
    <lineage>
        <taxon>unclassified sequences</taxon>
        <taxon>metagenomes</taxon>
        <taxon>ecological metagenomes</taxon>
    </lineage>
</organism>
<evidence type="ECO:0000259" key="4">
    <source>
        <dbReference type="SMART" id="SM00861"/>
    </source>
</evidence>
<evidence type="ECO:0000256" key="1">
    <source>
        <dbReference type="ARBA" id="ARBA00001964"/>
    </source>
</evidence>
<dbReference type="SMART" id="SM00861">
    <property type="entry name" value="Transket_pyr"/>
    <property type="match status" value="1"/>
</dbReference>
<dbReference type="SUPFAM" id="SSF52922">
    <property type="entry name" value="TK C-terminal domain-like"/>
    <property type="match status" value="1"/>
</dbReference>
<dbReference type="SUPFAM" id="SSF52518">
    <property type="entry name" value="Thiamin diphosphate-binding fold (THDP-binding)"/>
    <property type="match status" value="1"/>
</dbReference>
<dbReference type="Gene3D" id="3.40.50.920">
    <property type="match status" value="1"/>
</dbReference>
<evidence type="ECO:0000313" key="5">
    <source>
        <dbReference type="EMBL" id="CAB4760633.1"/>
    </source>
</evidence>
<dbReference type="Pfam" id="PF02780">
    <property type="entry name" value="Transketolase_C"/>
    <property type="match status" value="1"/>
</dbReference>
<dbReference type="PANTHER" id="PTHR43257">
    <property type="entry name" value="PYRUVATE DEHYDROGENASE E1 COMPONENT BETA SUBUNIT"/>
    <property type="match status" value="1"/>
</dbReference>